<dbReference type="InterPro" id="IPR035965">
    <property type="entry name" value="PAS-like_dom_sf"/>
</dbReference>
<gene>
    <name evidence="1" type="ORF">CU669_05245</name>
</gene>
<proteinExistence type="predicted"/>
<name>A0A364P0D1_9PROT</name>
<dbReference type="GO" id="GO:0003676">
    <property type="term" value="F:nucleic acid binding"/>
    <property type="evidence" value="ECO:0007669"/>
    <property type="project" value="InterPro"/>
</dbReference>
<dbReference type="Gene3D" id="3.30.450.20">
    <property type="entry name" value="PAS domain"/>
    <property type="match status" value="1"/>
</dbReference>
<reference evidence="1 2" key="1">
    <citation type="submission" date="2017-11" db="EMBL/GenBank/DDBJ databases">
        <title>Draft genome sequence of magnetotactic bacterium Magnetospirillum kuznetsovii LBB-42.</title>
        <authorList>
            <person name="Grouzdev D.S."/>
            <person name="Rysina M.S."/>
            <person name="Baslerov R.V."/>
            <person name="Koziaeva V."/>
        </authorList>
    </citation>
    <scope>NUCLEOTIDE SEQUENCE [LARGE SCALE GENOMIC DNA]</scope>
    <source>
        <strain evidence="1 2">LBB-42</strain>
    </source>
</reference>
<keyword evidence="2" id="KW-1185">Reference proteome</keyword>
<evidence type="ECO:0000313" key="2">
    <source>
        <dbReference type="Proteomes" id="UP000251075"/>
    </source>
</evidence>
<dbReference type="InterPro" id="IPR036397">
    <property type="entry name" value="RNaseH_sf"/>
</dbReference>
<dbReference type="InterPro" id="IPR012337">
    <property type="entry name" value="RNaseH-like_sf"/>
</dbReference>
<protein>
    <recommendedName>
        <fullName evidence="3">PAS domain-containing protein</fullName>
    </recommendedName>
</protein>
<dbReference type="OrthoDB" id="9804290at2"/>
<sequence length="682" mass="73733">MSDRSWIALIFAGLGLAGSVAPAAVALWTGEPLGWAEKVSGVIIAGLFAMAWSWVDHLLLGPSARLAADIQDWLTGSAQERPLGDVGLHSLGALPDVVGHLCDAARIERQGLRQAARTASDRAQEQRAWLDVALRDLAECVVVCDLDHRVLFHNRAAERLLAGVASGFGLGALVPRASLDHALDCLKARLSTFGKDGEGLVGTTVFACPSRSGRQLLHGQMSLVLGPRRVITGYVAVFRDMSENWADLDPRDAVRQALTRDLRGPLGSLYAAAQMLTDYPDMAAADRSKFVGVVAEESVRMSNRLEAMAAGSSRSAPEAWPMADIHFSEVYASIAATLEHRLDIKLTMVGVPLWLHGDSHSLMEAFLALFAALHAHTGSSVFDMECMLGDRRVYMDINWKGDPVADHRLTHWLDAEINTALGPQRVRDVLDRHDSEPWSLSKRGGFAALRVPLPLARRAQFTDAEWTGLGSPSSLTEADIRAELLVRANVGAFAGRKLDHMAFLAVAVVTPLGAAQAGDRRRITALGAVRIEDGRLLTARSFERKVAADAEGSADGKPPLAVVLPQFWAFADDAVLAFHGIGSALGLLEDREGQGIHPLVVDTMMISSLLDPIEPDHSLEETARRLGIRVGDHRTEIGKALITAEILIRQIDRLKESGIHDFGQLMDTVRGRLARAEALVES</sequence>
<accession>A0A364P0D1</accession>
<dbReference type="Gene3D" id="3.30.420.10">
    <property type="entry name" value="Ribonuclease H-like superfamily/Ribonuclease H"/>
    <property type="match status" value="1"/>
</dbReference>
<dbReference type="EMBL" id="PGTO01000003">
    <property type="protein sequence ID" value="RAU22798.1"/>
    <property type="molecule type" value="Genomic_DNA"/>
</dbReference>
<dbReference type="AlphaFoldDB" id="A0A364P0D1"/>
<evidence type="ECO:0000313" key="1">
    <source>
        <dbReference type="EMBL" id="RAU22798.1"/>
    </source>
</evidence>
<evidence type="ECO:0008006" key="3">
    <source>
        <dbReference type="Google" id="ProtNLM"/>
    </source>
</evidence>
<dbReference type="SUPFAM" id="SSF53098">
    <property type="entry name" value="Ribonuclease H-like"/>
    <property type="match status" value="1"/>
</dbReference>
<organism evidence="1 2">
    <name type="scientific">Paramagnetospirillum kuznetsovii</name>
    <dbReference type="NCBI Taxonomy" id="2053833"/>
    <lineage>
        <taxon>Bacteria</taxon>
        <taxon>Pseudomonadati</taxon>
        <taxon>Pseudomonadota</taxon>
        <taxon>Alphaproteobacteria</taxon>
        <taxon>Rhodospirillales</taxon>
        <taxon>Magnetospirillaceae</taxon>
        <taxon>Paramagnetospirillum</taxon>
    </lineage>
</organism>
<dbReference type="RefSeq" id="WP_112142781.1">
    <property type="nucleotide sequence ID" value="NZ_PGTO01000003.1"/>
</dbReference>
<dbReference type="Proteomes" id="UP000251075">
    <property type="component" value="Unassembled WGS sequence"/>
</dbReference>
<dbReference type="SUPFAM" id="SSF55785">
    <property type="entry name" value="PYP-like sensor domain (PAS domain)"/>
    <property type="match status" value="1"/>
</dbReference>
<comment type="caution">
    <text evidence="1">The sequence shown here is derived from an EMBL/GenBank/DDBJ whole genome shotgun (WGS) entry which is preliminary data.</text>
</comment>